<proteinExistence type="inferred from homology"/>
<dbReference type="InterPro" id="IPR015919">
    <property type="entry name" value="Cadherin-like_sf"/>
</dbReference>
<evidence type="ECO:0000256" key="12">
    <source>
        <dbReference type="ARBA" id="ARBA00035006"/>
    </source>
</evidence>
<dbReference type="InParanoid" id="W5JGL3"/>
<dbReference type="STRING" id="43151.W5JGL3"/>
<evidence type="ECO:0000256" key="11">
    <source>
        <dbReference type="ARBA" id="ARBA00023257"/>
    </source>
</evidence>
<reference evidence="17" key="1">
    <citation type="journal article" date="2010" name="BMC Genomics">
        <title>Combination of measures distinguishes pre-miRNAs from other stem-loops in the genome of the newly sequenced Anopheles darlingi.</title>
        <authorList>
            <person name="Mendes N.D."/>
            <person name="Freitas A.T."/>
            <person name="Vasconcelos A.T."/>
            <person name="Sagot M.F."/>
        </authorList>
    </citation>
    <scope>NUCLEOTIDE SEQUENCE</scope>
</reference>
<keyword evidence="11" id="KW-0628">Postsynaptic cell membrane</keyword>
<dbReference type="Pfam" id="PF00028">
    <property type="entry name" value="Cadherin"/>
    <property type="match status" value="1"/>
</dbReference>
<evidence type="ECO:0000256" key="9">
    <source>
        <dbReference type="ARBA" id="ARBA00023136"/>
    </source>
</evidence>
<keyword evidence="2 15" id="KW-0812">Transmembrane</keyword>
<keyword evidence="1" id="KW-1003">Cell membrane</keyword>
<feature type="transmembrane region" description="Helical" evidence="15">
    <location>
        <begin position="923"/>
        <end position="942"/>
    </location>
</feature>
<evidence type="ECO:0000256" key="6">
    <source>
        <dbReference type="ARBA" id="ARBA00022889"/>
    </source>
</evidence>
<dbReference type="OMA" id="YTVQCAM"/>
<dbReference type="VEuPathDB" id="VectorBase:ADAR2_008915"/>
<keyword evidence="10" id="KW-0325">Glycoprotein</keyword>
<evidence type="ECO:0000256" key="1">
    <source>
        <dbReference type="ARBA" id="ARBA00022475"/>
    </source>
</evidence>
<dbReference type="GO" id="GO:0009986">
    <property type="term" value="C:cell surface"/>
    <property type="evidence" value="ECO:0007669"/>
    <property type="project" value="TreeGrafter"/>
</dbReference>
<keyword evidence="8" id="KW-0770">Synapse</keyword>
<keyword evidence="5" id="KW-0106">Calcium</keyword>
<name>W5JGL3_ANODA</name>
<dbReference type="GO" id="GO:0007156">
    <property type="term" value="P:homophilic cell adhesion via plasma membrane adhesion molecules"/>
    <property type="evidence" value="ECO:0007669"/>
    <property type="project" value="InterPro"/>
</dbReference>
<dbReference type="SUPFAM" id="SSF49313">
    <property type="entry name" value="Cadherin-like"/>
    <property type="match status" value="2"/>
</dbReference>
<dbReference type="GO" id="GO:0045211">
    <property type="term" value="C:postsynaptic membrane"/>
    <property type="evidence" value="ECO:0007669"/>
    <property type="project" value="UniProtKB-SubCell"/>
</dbReference>
<evidence type="ECO:0000313" key="17">
    <source>
        <dbReference type="EMBL" id="ETN63226.1"/>
    </source>
</evidence>
<evidence type="ECO:0000256" key="13">
    <source>
        <dbReference type="ARBA" id="ARBA00035015"/>
    </source>
</evidence>
<dbReference type="SUPFAM" id="SSF49899">
    <property type="entry name" value="Concanavalin A-like lectins/glucanases"/>
    <property type="match status" value="1"/>
</dbReference>
<dbReference type="PANTHER" id="PTHR14139:SF2">
    <property type="entry name" value="CALSYNTENIN-1"/>
    <property type="match status" value="1"/>
</dbReference>
<reference evidence="17" key="3">
    <citation type="journal article" date="2013" name="Nucleic Acids Res.">
        <title>The genome of Anopheles darlingi, the main neotropical malaria vector.</title>
        <authorList>
            <person name="Marinotti O."/>
            <person name="Cerqueira G.C."/>
            <person name="de Almeida L.G."/>
            <person name="Ferro M.I."/>
            <person name="Loreto E.L."/>
            <person name="Zaha A."/>
            <person name="Teixeira S.M."/>
            <person name="Wespiser A.R."/>
            <person name="Almeida E Silva A."/>
            <person name="Schlindwein A.D."/>
            <person name="Pacheco A.C."/>
            <person name="Silva A.L."/>
            <person name="Graveley B.R."/>
            <person name="Walenz B.P."/>
            <person name="Lima Bde A."/>
            <person name="Ribeiro C.A."/>
            <person name="Nunes-Silva C.G."/>
            <person name="de Carvalho C.R."/>
            <person name="Soares C.M."/>
            <person name="de Menezes C.B."/>
            <person name="Matiolli C."/>
            <person name="Caffrey D."/>
            <person name="Araujo D.A."/>
            <person name="de Oliveira D.M."/>
            <person name="Golenbock D."/>
            <person name="Grisard E.C."/>
            <person name="Fantinatti-Garboggini F."/>
            <person name="de Carvalho F.M."/>
            <person name="Barcellos F.G."/>
            <person name="Prosdocimi F."/>
            <person name="May G."/>
            <person name="Azevedo Junior G.M."/>
            <person name="Guimaraes G.M."/>
            <person name="Goldman G.H."/>
            <person name="Padilha I.Q."/>
            <person name="Batista Jda S."/>
            <person name="Ferro J.A."/>
            <person name="Ribeiro J.M."/>
            <person name="Fietto J.L."/>
            <person name="Dabbas K.M."/>
            <person name="Cerdeira L."/>
            <person name="Agnez-Lima L.F."/>
            <person name="Brocchi M."/>
            <person name="de Carvalho M.O."/>
            <person name="Teixeira Mde M."/>
            <person name="Diniz Maia Mde M."/>
            <person name="Goldman M.H."/>
            <person name="Cruz Schneider M.P."/>
            <person name="Felipe M.S."/>
            <person name="Hungria M."/>
            <person name="Nicolas M.F."/>
            <person name="Pereira M."/>
            <person name="Montes M.A."/>
            <person name="Cantao M.E."/>
            <person name="Vincentz M."/>
            <person name="Rafael M.S."/>
            <person name="Silverman N."/>
            <person name="Stoco P.H."/>
            <person name="Souza R.C."/>
            <person name="Vicentini R."/>
            <person name="Gazzinelli R.T."/>
            <person name="Neves Rde O."/>
            <person name="Silva R."/>
            <person name="Astolfi-Filho S."/>
            <person name="Maciel T.E."/>
            <person name="Urmenyi T.P."/>
            <person name="Tadei W.P."/>
            <person name="Camargo E.P."/>
            <person name="de Vasconcelos A.T."/>
        </authorList>
    </citation>
    <scope>NUCLEOTIDE SEQUENCE</scope>
</reference>
<dbReference type="AlphaFoldDB" id="W5JGL3"/>
<comment type="caution">
    <text evidence="17">The sequence shown here is derived from an EMBL/GenBank/DDBJ whole genome shotgun (WGS) entry which is preliminary data.</text>
</comment>
<dbReference type="PRINTS" id="PR00205">
    <property type="entry name" value="CADHERIN"/>
</dbReference>
<dbReference type="Pfam" id="PF19699">
    <property type="entry name" value="CLSTN_C"/>
    <property type="match status" value="2"/>
</dbReference>
<dbReference type="InterPro" id="IPR013320">
    <property type="entry name" value="ConA-like_dom_sf"/>
</dbReference>
<evidence type="ECO:0000256" key="5">
    <source>
        <dbReference type="ARBA" id="ARBA00022837"/>
    </source>
</evidence>
<accession>W5JGL3</accession>
<feature type="compositionally biased region" description="Polar residues" evidence="14">
    <location>
        <begin position="1026"/>
        <end position="1037"/>
    </location>
</feature>
<dbReference type="PROSITE" id="PS50268">
    <property type="entry name" value="CADHERIN_2"/>
    <property type="match status" value="2"/>
</dbReference>
<keyword evidence="7 15" id="KW-1133">Transmembrane helix</keyword>
<dbReference type="HOGENOM" id="CLU_008904_0_0_1"/>
<dbReference type="PANTHER" id="PTHR14139">
    <property type="entry name" value="CALSYNTENIN"/>
    <property type="match status" value="1"/>
</dbReference>
<evidence type="ECO:0000256" key="14">
    <source>
        <dbReference type="SAM" id="MobiDB-lite"/>
    </source>
</evidence>
<evidence type="ECO:0000256" key="10">
    <source>
        <dbReference type="ARBA" id="ARBA00023180"/>
    </source>
</evidence>
<feature type="region of interest" description="Disordered" evidence="14">
    <location>
        <begin position="996"/>
        <end position="1037"/>
    </location>
</feature>
<reference evidence="17" key="2">
    <citation type="submission" date="2010-05" db="EMBL/GenBank/DDBJ databases">
        <authorList>
            <person name="Almeida L.G."/>
            <person name="Nicolas M.F."/>
            <person name="Souza R.C."/>
            <person name="Vasconcelos A.T.R."/>
        </authorList>
    </citation>
    <scope>NUCLEOTIDE SEQUENCE</scope>
</reference>
<sequence length="1037" mass="114849">MLPPTPPPPPPPPAALVRLSSVGDVVVVVVQCVDTLQLPPGGRLVASRLSGSLCWTPRPVEKRVLETSYHGLIKENETFVEITPLIKVDESKICGFHIIKKNKEIPFQIELVNELGILKAKKTLNCEKRKNYKFDITAVFCDGSHSKSASVHISVIDINEYSPTFLQPSYVTEVDEGRLYQEIIRVEATDKDCTPLFGDVCKYEILTADQPFTIDNEGSIRNTEPLSHKISHNHILSVVAYDCAMKQSAPVMVNIRVRRVCEAHVMGVAERIDYTANSLESVSLFPKIHLELCDMQCKGEDMVIQSSVSLRTKHISFGCDRDATQCLRRLSESDRQQAGDSDSAGSGLVDLLQKNTDWTKDLVYDEGVEAIFHFDGSSGAIVPRSVVQPQDFAAHQFSIVTMFRHHSIASNDKHTKEHIVCSADDHKMNRHHMALFVRNCRLILLLRKDFNDGDLNIFSPAEWRWKIPQVCDNEWHHYTINVDLPKVELYVDGVRFESSVEDRHSNPEVIDDWPLHAAHGINTTLAIGACYQGSENRLKHGFSGDISEIKLSTRKVLTANQIRCGTDCAEKLLPPADHYLEPEQQIQSNTQMNKIVIEGSNKTNIELLLQQIQYINAKENPTIGRRNIQVMTTVSCPNKKAIRLPTIDTYIMVTPSGNQSAGGLSSSSVASSSVSGLYSKILDKPLTSDQKPQIVISGNSNHLVSYPDIKEGVKILAQINISIYTGKDIRPEMQKLDSCNVNVFPSLNPDHEEITIDDKDGTDESLFKFDIKTKISKEGVEMIGYDTIENYQHVLKSLVYINKKPAYYLNRVFKLTCSQVDDHFRSAEYTLTLTVLHPKQQPTSSASNAGASPPSNVLLAISTVPSEGQQHGAVAVDSHDNANQYAHAMLHSHDVQESQSKVRSSNGAALIGHEKLASSHSTMLIVVICASFVLLICGVGIARLRNNSAGSASGGLIGSGVAGHSRSTDKHQPCPKVAADQQLDWDDSALTITINPMQNDNLSDESSESENSDSEDEEVMNGRYKNVSQLEWDNSTM</sequence>
<dbReference type="FunCoup" id="W5JGL3">
    <property type="interactions" value="216"/>
</dbReference>
<keyword evidence="3" id="KW-0732">Signal</keyword>
<dbReference type="Gene3D" id="2.60.120.200">
    <property type="match status" value="1"/>
</dbReference>
<dbReference type="GO" id="GO:0050806">
    <property type="term" value="P:positive regulation of synaptic transmission"/>
    <property type="evidence" value="ECO:0007669"/>
    <property type="project" value="TreeGrafter"/>
</dbReference>
<protein>
    <submittedName>
        <fullName evidence="17">Calsyntenin-1</fullName>
    </submittedName>
</protein>
<dbReference type="Pfam" id="PF02210">
    <property type="entry name" value="Laminin_G_2"/>
    <property type="match status" value="1"/>
</dbReference>
<dbReference type="InterPro" id="IPR045588">
    <property type="entry name" value="CLSTN_C"/>
</dbReference>
<dbReference type="Gene3D" id="2.60.40.60">
    <property type="entry name" value="Cadherins"/>
    <property type="match status" value="2"/>
</dbReference>
<keyword evidence="9 15" id="KW-0472">Membrane</keyword>
<evidence type="ECO:0000256" key="4">
    <source>
        <dbReference type="ARBA" id="ARBA00022737"/>
    </source>
</evidence>
<gene>
    <name evidence="17" type="ORF">AND_005061</name>
</gene>
<organism evidence="17">
    <name type="scientific">Anopheles darlingi</name>
    <name type="common">Mosquito</name>
    <dbReference type="NCBI Taxonomy" id="43151"/>
    <lineage>
        <taxon>Eukaryota</taxon>
        <taxon>Metazoa</taxon>
        <taxon>Ecdysozoa</taxon>
        <taxon>Arthropoda</taxon>
        <taxon>Hexapoda</taxon>
        <taxon>Insecta</taxon>
        <taxon>Pterygota</taxon>
        <taxon>Neoptera</taxon>
        <taxon>Endopterygota</taxon>
        <taxon>Diptera</taxon>
        <taxon>Nematocera</taxon>
        <taxon>Culicoidea</taxon>
        <taxon>Culicidae</taxon>
        <taxon>Anophelinae</taxon>
        <taxon>Anopheles</taxon>
    </lineage>
</organism>
<evidence type="ECO:0000259" key="16">
    <source>
        <dbReference type="PROSITE" id="PS50268"/>
    </source>
</evidence>
<dbReference type="eggNOG" id="KOG1834">
    <property type="taxonomic scope" value="Eukaryota"/>
</dbReference>
<keyword evidence="6" id="KW-0130">Cell adhesion</keyword>
<dbReference type="InterPro" id="IPR002126">
    <property type="entry name" value="Cadherin-like_dom"/>
</dbReference>
<keyword evidence="4" id="KW-0677">Repeat</keyword>
<dbReference type="InterPro" id="IPR001791">
    <property type="entry name" value="Laminin_G"/>
</dbReference>
<dbReference type="EMBL" id="ADMH02001280">
    <property type="protein sequence ID" value="ETN63226.1"/>
    <property type="molecule type" value="Genomic_DNA"/>
</dbReference>
<evidence type="ECO:0000256" key="8">
    <source>
        <dbReference type="ARBA" id="ARBA00023018"/>
    </source>
</evidence>
<comment type="subcellular location">
    <subcellularLocation>
        <location evidence="12">Postsynaptic cell membrane</location>
        <topology evidence="12">Single-pass type I membrane protein</topology>
    </subcellularLocation>
</comment>
<dbReference type="GO" id="GO:0051965">
    <property type="term" value="P:positive regulation of synapse assembly"/>
    <property type="evidence" value="ECO:0007669"/>
    <property type="project" value="TreeGrafter"/>
</dbReference>
<feature type="domain" description="Cadherin" evidence="16">
    <location>
        <begin position="107"/>
        <end position="165"/>
    </location>
</feature>
<feature type="domain" description="Cadherin" evidence="16">
    <location>
        <begin position="166"/>
        <end position="272"/>
    </location>
</feature>
<comment type="similarity">
    <text evidence="13">Belongs to the calsyntenin family.</text>
</comment>
<dbReference type="VEuPathDB" id="VectorBase:ADAC100548"/>
<dbReference type="FunFam" id="2.60.40.60:FF:000025">
    <property type="entry name" value="Calsyntenin 1"/>
    <property type="match status" value="1"/>
</dbReference>
<dbReference type="GO" id="GO:0005509">
    <property type="term" value="F:calcium ion binding"/>
    <property type="evidence" value="ECO:0007669"/>
    <property type="project" value="UniProtKB-UniRule"/>
</dbReference>
<evidence type="ECO:0000256" key="2">
    <source>
        <dbReference type="ARBA" id="ARBA00022692"/>
    </source>
</evidence>
<evidence type="ECO:0000256" key="7">
    <source>
        <dbReference type="ARBA" id="ARBA00022989"/>
    </source>
</evidence>
<dbReference type="FunFam" id="2.60.120.200:FF:000249">
    <property type="entry name" value="Calsyntenin-1, isoform C"/>
    <property type="match status" value="1"/>
</dbReference>
<dbReference type="SMART" id="SM00112">
    <property type="entry name" value="CA"/>
    <property type="match status" value="2"/>
</dbReference>
<dbReference type="CDD" id="cd11304">
    <property type="entry name" value="Cadherin_repeat"/>
    <property type="match status" value="1"/>
</dbReference>
<feature type="compositionally biased region" description="Acidic residues" evidence="14">
    <location>
        <begin position="1002"/>
        <end position="1019"/>
    </location>
</feature>
<evidence type="ECO:0000256" key="15">
    <source>
        <dbReference type="SAM" id="Phobius"/>
    </source>
</evidence>
<dbReference type="FunFam" id="2.60.40.60:FF:000285">
    <property type="entry name" value="Calsyntenin-1, isoform C"/>
    <property type="match status" value="1"/>
</dbReference>
<evidence type="ECO:0000256" key="3">
    <source>
        <dbReference type="ARBA" id="ARBA00022729"/>
    </source>
</evidence>